<keyword evidence="3" id="KW-1185">Reference proteome</keyword>
<dbReference type="SUPFAM" id="SSF54897">
    <property type="entry name" value="Protease propeptides/inhibitors"/>
    <property type="match status" value="1"/>
</dbReference>
<proteinExistence type="predicted"/>
<organism evidence="2 3">
    <name type="scientific">Sparassis crispa</name>
    <dbReference type="NCBI Taxonomy" id="139825"/>
    <lineage>
        <taxon>Eukaryota</taxon>
        <taxon>Fungi</taxon>
        <taxon>Dikarya</taxon>
        <taxon>Basidiomycota</taxon>
        <taxon>Agaricomycotina</taxon>
        <taxon>Agaricomycetes</taxon>
        <taxon>Polyporales</taxon>
        <taxon>Sparassidaceae</taxon>
        <taxon>Sparassis</taxon>
    </lineage>
</organism>
<gene>
    <name evidence="2" type="ORF">SCP_0605490</name>
</gene>
<dbReference type="EMBL" id="BFAD01000006">
    <property type="protein sequence ID" value="GBE84570.1"/>
    <property type="molecule type" value="Genomic_DNA"/>
</dbReference>
<name>A0A401GQY0_9APHY</name>
<feature type="domain" description="Peptidase S53 activation" evidence="1">
    <location>
        <begin position="6"/>
        <end position="74"/>
    </location>
</feature>
<accession>A0A401GQY0</accession>
<dbReference type="InParanoid" id="A0A401GQY0"/>
<protein>
    <recommendedName>
        <fullName evidence="1">Peptidase S53 activation domain-containing protein</fullName>
    </recommendedName>
</protein>
<dbReference type="InterPro" id="IPR015366">
    <property type="entry name" value="S53_propep"/>
</dbReference>
<reference evidence="2 3" key="1">
    <citation type="journal article" date="2018" name="Sci. Rep.">
        <title>Genome sequence of the cauliflower mushroom Sparassis crispa (Hanabiratake) and its association with beneficial usage.</title>
        <authorList>
            <person name="Kiyama R."/>
            <person name="Furutani Y."/>
            <person name="Kawaguchi K."/>
            <person name="Nakanishi T."/>
        </authorList>
    </citation>
    <scope>NUCLEOTIDE SEQUENCE [LARGE SCALE GENOMIC DNA]</scope>
</reference>
<dbReference type="AlphaFoldDB" id="A0A401GQY0"/>
<dbReference type="GeneID" id="38781487"/>
<comment type="caution">
    <text evidence="2">The sequence shown here is derived from an EMBL/GenBank/DDBJ whole genome shotgun (WGS) entry which is preliminary data.</text>
</comment>
<dbReference type="Pfam" id="PF09286">
    <property type="entry name" value="Pro-kuma_activ"/>
    <property type="match status" value="1"/>
</dbReference>
<sequence>MQSIPTGLEQALYDVSTLPCANYRKYLTKEAAEFVSPAAESLAAVNNWLQANNIDAAVLTPAGDWISFSVPVSQETICSIPSSLHSYVRPKAYGAFGRSRVLS</sequence>
<dbReference type="OrthoDB" id="409122at2759"/>
<dbReference type="STRING" id="139825.A0A401GQY0"/>
<evidence type="ECO:0000313" key="3">
    <source>
        <dbReference type="Proteomes" id="UP000287166"/>
    </source>
</evidence>
<dbReference type="Proteomes" id="UP000287166">
    <property type="component" value="Unassembled WGS sequence"/>
</dbReference>
<dbReference type="RefSeq" id="XP_027615483.1">
    <property type="nucleotide sequence ID" value="XM_027759682.1"/>
</dbReference>
<evidence type="ECO:0000313" key="2">
    <source>
        <dbReference type="EMBL" id="GBE84570.1"/>
    </source>
</evidence>
<evidence type="ECO:0000259" key="1">
    <source>
        <dbReference type="Pfam" id="PF09286"/>
    </source>
</evidence>
<dbReference type="GO" id="GO:0008236">
    <property type="term" value="F:serine-type peptidase activity"/>
    <property type="evidence" value="ECO:0007669"/>
    <property type="project" value="InterPro"/>
</dbReference>